<dbReference type="Pfam" id="PF00497">
    <property type="entry name" value="SBP_bac_3"/>
    <property type="match status" value="1"/>
</dbReference>
<gene>
    <name evidence="3" type="ORF">A4V02_04720</name>
</gene>
<reference evidence="4" key="1">
    <citation type="submission" date="2016-04" db="EMBL/GenBank/DDBJ databases">
        <title>Complete Genome Sequences of Twelve Strains of a Stable Defined Moderately Diverse Mouse Microbiota 2 (sDMDMm2).</title>
        <authorList>
            <person name="Uchimura Y."/>
            <person name="Wyss M."/>
            <person name="Brugiroux S."/>
            <person name="Limenitakis J.P."/>
            <person name="Stecher B."/>
            <person name="McCoy K.D."/>
            <person name="Macpherson A.J."/>
        </authorList>
    </citation>
    <scope>NUCLEOTIDE SEQUENCE [LARGE SCALE GENOMIC DNA]</scope>
    <source>
        <strain evidence="4">YL27</strain>
    </source>
</reference>
<name>A0A1B1S8G2_9BACT</name>
<accession>A0A1Z2XK99</accession>
<dbReference type="EMBL" id="CP015402">
    <property type="protein sequence ID" value="ANU63083.1"/>
    <property type="molecule type" value="Genomic_DNA"/>
</dbReference>
<evidence type="ECO:0000313" key="3">
    <source>
        <dbReference type="EMBL" id="ANU63083.1"/>
    </source>
</evidence>
<accession>A0A1B1S8G2</accession>
<dbReference type="RefSeq" id="WP_068960443.1">
    <property type="nucleotide sequence ID" value="NZ_CAJTAP010000005.1"/>
</dbReference>
<dbReference type="KEGG" id="pary:A4V02_04720"/>
<keyword evidence="1" id="KW-0732">Signal</keyword>
<dbReference type="Proteomes" id="UP000186351">
    <property type="component" value="Chromosome"/>
</dbReference>
<evidence type="ECO:0000313" key="4">
    <source>
        <dbReference type="Proteomes" id="UP000186351"/>
    </source>
</evidence>
<dbReference type="STRING" id="1796646.A4V02_04720"/>
<dbReference type="GeneID" id="65536150"/>
<dbReference type="AlphaFoldDB" id="A0A1B1S8G2"/>
<dbReference type="PANTHER" id="PTHR35936:SF19">
    <property type="entry name" value="AMINO-ACID-BINDING PROTEIN YXEM-RELATED"/>
    <property type="match status" value="1"/>
</dbReference>
<dbReference type="InterPro" id="IPR001638">
    <property type="entry name" value="Solute-binding_3/MltF_N"/>
</dbReference>
<proteinExistence type="predicted"/>
<sequence length="275" mass="30579">MELMPKKGNGILYATLMLFVLLGMYGLRRCAVDNNHSSAEIRPSGADTIDVAIEYTPLVCYTYGDTLGGLHYDMLRDIASRHGLVVKFHPVTSFEKSLPLIHDSIVDLLVADLPMTAEFRQRYRFLEPVVVDRQVLVQLRDSVKGHGAVRNPLDLGGDTIWIAAGSSVESRIKSLGREIGDTIYVKSESDYGPEQLAIMTALGEIQGAVISRRVAQEIAGDYPQLDVVTEVSFNQFQSWISAHRYSALADSLDSWIKSYKGTPDYDNLLKRYGAF</sequence>
<dbReference type="OrthoDB" id="1099384at2"/>
<dbReference type="SMART" id="SM00062">
    <property type="entry name" value="PBPb"/>
    <property type="match status" value="1"/>
</dbReference>
<keyword evidence="4" id="KW-1185">Reference proteome</keyword>
<dbReference type="SUPFAM" id="SSF53850">
    <property type="entry name" value="Periplasmic binding protein-like II"/>
    <property type="match status" value="1"/>
</dbReference>
<organism evidence="3 4">
    <name type="scientific">Muribaculum intestinale</name>
    <dbReference type="NCBI Taxonomy" id="1796646"/>
    <lineage>
        <taxon>Bacteria</taxon>
        <taxon>Pseudomonadati</taxon>
        <taxon>Bacteroidota</taxon>
        <taxon>Bacteroidia</taxon>
        <taxon>Bacteroidales</taxon>
        <taxon>Muribaculaceae</taxon>
        <taxon>Muribaculum</taxon>
    </lineage>
</organism>
<dbReference type="PANTHER" id="PTHR35936">
    <property type="entry name" value="MEMBRANE-BOUND LYTIC MUREIN TRANSGLYCOSYLASE F"/>
    <property type="match status" value="1"/>
</dbReference>
<protein>
    <recommendedName>
        <fullName evidence="2">Solute-binding protein family 3/N-terminal domain-containing protein</fullName>
    </recommendedName>
</protein>
<evidence type="ECO:0000259" key="2">
    <source>
        <dbReference type="SMART" id="SM00062"/>
    </source>
</evidence>
<evidence type="ECO:0000256" key="1">
    <source>
        <dbReference type="ARBA" id="ARBA00022729"/>
    </source>
</evidence>
<feature type="domain" description="Solute-binding protein family 3/N-terminal" evidence="2">
    <location>
        <begin position="48"/>
        <end position="274"/>
    </location>
</feature>
<dbReference type="Gene3D" id="3.40.190.10">
    <property type="entry name" value="Periplasmic binding protein-like II"/>
    <property type="match status" value="2"/>
</dbReference>